<dbReference type="AlphaFoldDB" id="A0A6J7NC37"/>
<protein>
    <submittedName>
        <fullName evidence="1">Unannotated protein</fullName>
    </submittedName>
</protein>
<evidence type="ECO:0000313" key="1">
    <source>
        <dbReference type="EMBL" id="CAB4987584.1"/>
    </source>
</evidence>
<dbReference type="EMBL" id="CAFBON010000084">
    <property type="protein sequence ID" value="CAB4987584.1"/>
    <property type="molecule type" value="Genomic_DNA"/>
</dbReference>
<name>A0A6J7NC37_9ZZZZ</name>
<gene>
    <name evidence="1" type="ORF">UFOPK3954_00954</name>
</gene>
<sequence>MLVGVLIRGEEPTVVGRDTPRLVPAVNHPPHLREVIPQGGGLGVELLLRVLDEVLGHRLQGVAVVLGALAVGQQLAVLGVHLEQETEEHAKRDLVREVQPRRVHLVALLLQLRADGDREFGDDLVVDLVPQAFAELYGELSARRHDLERRASLGQRGGREDQREVAGVVCTQLGQVYLEEGLGQALTADSEVDASWVETQLAAAGEHQPRDAVLLGHAQAVGDRRDGEASGIGVERFPLVQQDGHGVRMRARGAKDQAVSASGLGLVAQIGDESRSTLAQEGQRGGAGIQPVRPLGDTGTEFVVGEEARVLDPGNRGGVDRLLEGAEALAGEQRIGLVEHGLEYPFGALRGEWSDGCSLGIGAKGEHRAVVQFHYEHHRRGPTIHPNTVEFGQCVPVEPFLLGPTSDDDLDWAQARLTLPSQIYICSLKAFRASRWLGPRDVLRGRQLHYVHP</sequence>
<accession>A0A6J7NC37</accession>
<reference evidence="1" key="1">
    <citation type="submission" date="2020-05" db="EMBL/GenBank/DDBJ databases">
        <authorList>
            <person name="Chiriac C."/>
            <person name="Salcher M."/>
            <person name="Ghai R."/>
            <person name="Kavagutti S V."/>
        </authorList>
    </citation>
    <scope>NUCLEOTIDE SEQUENCE</scope>
</reference>
<proteinExistence type="predicted"/>
<organism evidence="1">
    <name type="scientific">freshwater metagenome</name>
    <dbReference type="NCBI Taxonomy" id="449393"/>
    <lineage>
        <taxon>unclassified sequences</taxon>
        <taxon>metagenomes</taxon>
        <taxon>ecological metagenomes</taxon>
    </lineage>
</organism>